<dbReference type="AlphaFoldDB" id="A0A2S7DNS8"/>
<accession>A0A2S7DNS8</accession>
<proteinExistence type="predicted"/>
<reference evidence="2 4" key="1">
    <citation type="submission" date="2016-08" db="EMBL/GenBank/DDBJ databases">
        <authorList>
            <person name="Seilhamer J.J."/>
        </authorList>
    </citation>
    <scope>NUCLEOTIDE SEQUENCE [LARGE SCALE GENOMIC DNA]</scope>
    <source>
        <strain evidence="2 4">CFBP2542</strain>
    </source>
</reference>
<dbReference type="RefSeq" id="WP_104604134.1">
    <property type="nucleotide sequence ID" value="NZ_CP082213.1"/>
</dbReference>
<dbReference type="EMBL" id="CP082214">
    <property type="protein sequence ID" value="WDM73136.1"/>
    <property type="molecule type" value="Genomic_DNA"/>
</dbReference>
<sequence length="135" mass="14895">MTRLVLLDANLLIGALDGEDGNAAHEASLSTFEALVADPDVKIAISPLIRYEVLRGLDEADVGAVNAILNDMKEFEVRGQEAVRAAEVFRKARQTNVTLDKRRFDVFHCVCAEINDLEILSKDVDIAKIQELMKA</sequence>
<evidence type="ECO:0000313" key="2">
    <source>
        <dbReference type="EMBL" id="PPU75505.1"/>
    </source>
</evidence>
<feature type="domain" description="PIN" evidence="1">
    <location>
        <begin position="5"/>
        <end position="131"/>
    </location>
</feature>
<dbReference type="Pfam" id="PF01850">
    <property type="entry name" value="PIN"/>
    <property type="match status" value="1"/>
</dbReference>
<evidence type="ECO:0000313" key="4">
    <source>
        <dbReference type="Proteomes" id="UP000239561"/>
    </source>
</evidence>
<dbReference type="InterPro" id="IPR029060">
    <property type="entry name" value="PIN-like_dom_sf"/>
</dbReference>
<protein>
    <submittedName>
        <fullName evidence="2">PIN domain-containing protein</fullName>
    </submittedName>
</protein>
<evidence type="ECO:0000313" key="5">
    <source>
        <dbReference type="Proteomes" id="UP001214201"/>
    </source>
</evidence>
<keyword evidence="5" id="KW-1185">Reference proteome</keyword>
<evidence type="ECO:0000313" key="3">
    <source>
        <dbReference type="EMBL" id="WDM73136.1"/>
    </source>
</evidence>
<evidence type="ECO:0000259" key="1">
    <source>
        <dbReference type="Pfam" id="PF01850"/>
    </source>
</evidence>
<dbReference type="Proteomes" id="UP000239561">
    <property type="component" value="Unassembled WGS sequence"/>
</dbReference>
<reference evidence="3 5" key="2">
    <citation type="submission" date="2021-08" db="EMBL/GenBank/DDBJ databases">
        <title>Genome sequences of Xanthomonas cucurbitae isolates from 5 Midwestern US states.</title>
        <authorList>
            <person name="Hind S.R."/>
        </authorList>
    </citation>
    <scope>NUCLEOTIDE SEQUENCE [LARGE SCALE GENOMIC DNA]</scope>
    <source>
        <strain evidence="3 5">OH_261</strain>
    </source>
</reference>
<dbReference type="Proteomes" id="UP001214201">
    <property type="component" value="Chromosome"/>
</dbReference>
<gene>
    <name evidence="3" type="ORF">K6978_08530</name>
    <name evidence="2" type="ORF">XcuCFBP2542_13905</name>
</gene>
<dbReference type="EMBL" id="MDED01000026">
    <property type="protein sequence ID" value="PPU75505.1"/>
    <property type="molecule type" value="Genomic_DNA"/>
</dbReference>
<dbReference type="Gene3D" id="3.40.50.1010">
    <property type="entry name" value="5'-nuclease"/>
    <property type="match status" value="1"/>
</dbReference>
<organism evidence="2 4">
    <name type="scientific">Xanthomonas cucurbitae</name>
    <dbReference type="NCBI Taxonomy" id="56453"/>
    <lineage>
        <taxon>Bacteria</taxon>
        <taxon>Pseudomonadati</taxon>
        <taxon>Pseudomonadota</taxon>
        <taxon>Gammaproteobacteria</taxon>
        <taxon>Lysobacterales</taxon>
        <taxon>Lysobacteraceae</taxon>
        <taxon>Xanthomonas</taxon>
    </lineage>
</organism>
<name>A0A2S7DNS8_9XANT</name>
<dbReference type="SUPFAM" id="SSF88723">
    <property type="entry name" value="PIN domain-like"/>
    <property type="match status" value="1"/>
</dbReference>
<dbReference type="InterPro" id="IPR002716">
    <property type="entry name" value="PIN_dom"/>
</dbReference>